<proteinExistence type="predicted"/>
<dbReference type="AlphaFoldDB" id="A0A0F5IPR2"/>
<accession>A0A0F5IPR2</accession>
<dbReference type="EMBL" id="AQHW01000029">
    <property type="protein sequence ID" value="KKB47498.1"/>
    <property type="molecule type" value="Genomic_DNA"/>
</dbReference>
<comment type="caution">
    <text evidence="1">The sequence shown here is derived from an EMBL/GenBank/DDBJ whole genome shotgun (WGS) entry which is preliminary data.</text>
</comment>
<evidence type="ECO:0000313" key="1">
    <source>
        <dbReference type="EMBL" id="KKB47498.1"/>
    </source>
</evidence>
<sequence length="61" mass="7226">MMLQRYAFLWENKRREAILLSMLPLQHKTINKKLLSEVKSRDTMGEISALRKSVCFLSDKQ</sequence>
<dbReference type="HOGENOM" id="CLU_2918458_0_0_10"/>
<evidence type="ECO:0000313" key="2">
    <source>
        <dbReference type="Proteomes" id="UP000033035"/>
    </source>
</evidence>
<organism evidence="1 2">
    <name type="scientific">Parabacteroides gordonii MS-1 = DSM 23371</name>
    <dbReference type="NCBI Taxonomy" id="1203610"/>
    <lineage>
        <taxon>Bacteria</taxon>
        <taxon>Pseudomonadati</taxon>
        <taxon>Bacteroidota</taxon>
        <taxon>Bacteroidia</taxon>
        <taxon>Bacteroidales</taxon>
        <taxon>Tannerellaceae</taxon>
        <taxon>Parabacteroides</taxon>
    </lineage>
</organism>
<keyword evidence="2" id="KW-1185">Reference proteome</keyword>
<name>A0A0F5IPR2_9BACT</name>
<reference evidence="1 2" key="1">
    <citation type="submission" date="2013-04" db="EMBL/GenBank/DDBJ databases">
        <title>The Genome Sequence of Parabacteroides gordonii DSM 23371.</title>
        <authorList>
            <consortium name="The Broad Institute Genomics Platform"/>
            <person name="Earl A."/>
            <person name="Ward D."/>
            <person name="Feldgarden M."/>
            <person name="Gevers D."/>
            <person name="Martens E."/>
            <person name="Sakamoto M."/>
            <person name="Benno Y."/>
            <person name="Suzuki N."/>
            <person name="Matsunaga N."/>
            <person name="Koshihara K."/>
            <person name="Seki M."/>
            <person name="Komiya H."/>
            <person name="Walker B."/>
            <person name="Young S."/>
            <person name="Zeng Q."/>
            <person name="Gargeya S."/>
            <person name="Fitzgerald M."/>
            <person name="Haas B."/>
            <person name="Abouelleil A."/>
            <person name="Allen A.W."/>
            <person name="Alvarado L."/>
            <person name="Arachchi H.M."/>
            <person name="Berlin A.M."/>
            <person name="Chapman S.B."/>
            <person name="Gainer-Dewar J."/>
            <person name="Goldberg J."/>
            <person name="Griggs A."/>
            <person name="Gujja S."/>
            <person name="Hansen M."/>
            <person name="Howarth C."/>
            <person name="Imamovic A."/>
            <person name="Ireland A."/>
            <person name="Larimer J."/>
            <person name="McCowan C."/>
            <person name="Murphy C."/>
            <person name="Pearson M."/>
            <person name="Poon T.W."/>
            <person name="Priest M."/>
            <person name="Roberts A."/>
            <person name="Saif S."/>
            <person name="Shea T."/>
            <person name="Sisk P."/>
            <person name="Sykes S."/>
            <person name="Wortman J."/>
            <person name="Nusbaum C."/>
            <person name="Birren B."/>
        </authorList>
    </citation>
    <scope>NUCLEOTIDE SEQUENCE [LARGE SCALE GENOMIC DNA]</scope>
    <source>
        <strain evidence="1 2">MS-1</strain>
    </source>
</reference>
<protein>
    <submittedName>
        <fullName evidence="1">Uncharacterized protein</fullName>
    </submittedName>
</protein>
<gene>
    <name evidence="1" type="ORF">HMPREF1536_05142</name>
</gene>
<dbReference type="Proteomes" id="UP000033035">
    <property type="component" value="Unassembled WGS sequence"/>
</dbReference>
<dbReference type="STRING" id="1203610.HMPREF1536_05142"/>